<gene>
    <name evidence="8" type="primary">panC</name>
    <name evidence="9" type="ORF">SAMN05216187_11127</name>
</gene>
<feature type="binding site" evidence="8">
    <location>
        <position position="151"/>
    </location>
    <ligand>
        <name>(R)-pantoate</name>
        <dbReference type="ChEBI" id="CHEBI:15980"/>
    </ligand>
</feature>
<dbReference type="NCBIfam" id="TIGR00018">
    <property type="entry name" value="panC"/>
    <property type="match status" value="1"/>
</dbReference>
<name>A0A1G9D6R2_9STAP</name>
<accession>A0A1G9D6R2</accession>
<dbReference type="Proteomes" id="UP000242700">
    <property type="component" value="Unassembled WGS sequence"/>
</dbReference>
<dbReference type="PANTHER" id="PTHR21299">
    <property type="entry name" value="CYTIDYLATE KINASE/PANTOATE-BETA-ALANINE LIGASE"/>
    <property type="match status" value="1"/>
</dbReference>
<keyword evidence="3 8" id="KW-0436">Ligase</keyword>
<comment type="pathway">
    <text evidence="1 8">Cofactor biosynthesis; (R)-pantothenate biosynthesis; (R)-pantothenate from (R)-pantoate and beta-alanine: step 1/1.</text>
</comment>
<evidence type="ECO:0000313" key="10">
    <source>
        <dbReference type="Proteomes" id="UP000242700"/>
    </source>
</evidence>
<evidence type="ECO:0000313" key="9">
    <source>
        <dbReference type="EMBL" id="SDK59533.1"/>
    </source>
</evidence>
<feature type="binding site" evidence="8">
    <location>
        <position position="59"/>
    </location>
    <ligand>
        <name>(R)-pantoate</name>
        <dbReference type="ChEBI" id="CHEBI:15980"/>
    </ligand>
</feature>
<dbReference type="AlphaFoldDB" id="A0A1G9D6R2"/>
<dbReference type="Pfam" id="PF02569">
    <property type="entry name" value="Pantoate_ligase"/>
    <property type="match status" value="1"/>
</dbReference>
<dbReference type="EC" id="6.3.2.1" evidence="8"/>
<feature type="binding site" evidence="8">
    <location>
        <begin position="145"/>
        <end position="148"/>
    </location>
    <ligand>
        <name>ATP</name>
        <dbReference type="ChEBI" id="CHEBI:30616"/>
    </ligand>
</feature>
<dbReference type="EMBL" id="FNFI01000011">
    <property type="protein sequence ID" value="SDK59533.1"/>
    <property type="molecule type" value="Genomic_DNA"/>
</dbReference>
<comment type="caution">
    <text evidence="8">Lacks conserved residue(s) required for the propagation of feature annotation.</text>
</comment>
<keyword evidence="5 8" id="KW-0547">Nucleotide-binding</keyword>
<evidence type="ECO:0000256" key="4">
    <source>
        <dbReference type="ARBA" id="ARBA00022655"/>
    </source>
</evidence>
<comment type="subunit">
    <text evidence="8">Homodimer.</text>
</comment>
<dbReference type="GO" id="GO:0005829">
    <property type="term" value="C:cytosol"/>
    <property type="evidence" value="ECO:0007669"/>
    <property type="project" value="TreeGrafter"/>
</dbReference>
<dbReference type="FunFam" id="3.40.50.620:FF:000013">
    <property type="entry name" value="Pantothenate synthetase"/>
    <property type="match status" value="1"/>
</dbReference>
<evidence type="ECO:0000256" key="7">
    <source>
        <dbReference type="ARBA" id="ARBA00048258"/>
    </source>
</evidence>
<dbReference type="GO" id="GO:0015940">
    <property type="term" value="P:pantothenate biosynthetic process"/>
    <property type="evidence" value="ECO:0007669"/>
    <property type="project" value="UniProtKB-UniRule"/>
</dbReference>
<organism evidence="9 10">
    <name type="scientific">Jeotgalicoccus aerolatus</name>
    <dbReference type="NCBI Taxonomy" id="709510"/>
    <lineage>
        <taxon>Bacteria</taxon>
        <taxon>Bacillati</taxon>
        <taxon>Bacillota</taxon>
        <taxon>Bacilli</taxon>
        <taxon>Bacillales</taxon>
        <taxon>Staphylococcaceae</taxon>
        <taxon>Jeotgalicoccus</taxon>
    </lineage>
</organism>
<dbReference type="GO" id="GO:0005524">
    <property type="term" value="F:ATP binding"/>
    <property type="evidence" value="ECO:0007669"/>
    <property type="project" value="UniProtKB-KW"/>
</dbReference>
<dbReference type="GO" id="GO:0004592">
    <property type="term" value="F:pantoate-beta-alanine ligase activity"/>
    <property type="evidence" value="ECO:0007669"/>
    <property type="project" value="UniProtKB-UniRule"/>
</dbReference>
<dbReference type="RefSeq" id="WP_092599198.1">
    <property type="nucleotide sequence ID" value="NZ_FNFI01000011.1"/>
</dbReference>
<sequence length="279" mass="31178">MQHTASIKEARLLLSSYKDKKIALVPTMGYLHEGHMALIKEAKKHADIVAVSIFVNPLQFGPDEDYDSYPRDLERDLGICEAEGADIVFHPEVSEMYPGEMEFKIGINTMADVLDGVKRPGHFEGVVTVIGKLFNIIQPDIAVFGQKDRQQLMIIEQFTSDFNIPVKIIGVPTEREESGLAKSSRNVNLSEAEFNEASEIYTALLNAGEQIKNGTVNTDKIMSFIKLHIEQQTSGTIDDLAIYTAHGLKSVEYIDEDVIIFIAVQFKKARLIDNLYVSL</sequence>
<feature type="active site" description="Proton donor" evidence="8">
    <location>
        <position position="35"/>
    </location>
</feature>
<dbReference type="OrthoDB" id="9773087at2"/>
<comment type="catalytic activity">
    <reaction evidence="7 8">
        <text>(R)-pantoate + beta-alanine + ATP = (R)-pantothenate + AMP + diphosphate + H(+)</text>
        <dbReference type="Rhea" id="RHEA:10912"/>
        <dbReference type="ChEBI" id="CHEBI:15378"/>
        <dbReference type="ChEBI" id="CHEBI:15980"/>
        <dbReference type="ChEBI" id="CHEBI:29032"/>
        <dbReference type="ChEBI" id="CHEBI:30616"/>
        <dbReference type="ChEBI" id="CHEBI:33019"/>
        <dbReference type="ChEBI" id="CHEBI:57966"/>
        <dbReference type="ChEBI" id="CHEBI:456215"/>
        <dbReference type="EC" id="6.3.2.1"/>
    </reaction>
</comment>
<keyword evidence="6 8" id="KW-0067">ATP-binding</keyword>
<evidence type="ECO:0000256" key="5">
    <source>
        <dbReference type="ARBA" id="ARBA00022741"/>
    </source>
</evidence>
<dbReference type="UniPathway" id="UPA00028">
    <property type="reaction ID" value="UER00005"/>
</dbReference>
<dbReference type="NCBIfam" id="TIGR00125">
    <property type="entry name" value="cyt_tran_rel"/>
    <property type="match status" value="1"/>
</dbReference>
<comment type="miscellaneous">
    <text evidence="8">The reaction proceeds by a bi uni uni bi ping pong mechanism.</text>
</comment>
<comment type="subcellular location">
    <subcellularLocation>
        <location evidence="8">Cytoplasm</location>
    </subcellularLocation>
</comment>
<proteinExistence type="inferred from homology"/>
<feature type="binding site" evidence="8">
    <location>
        <position position="59"/>
    </location>
    <ligand>
        <name>beta-alanine</name>
        <dbReference type="ChEBI" id="CHEBI:57966"/>
    </ligand>
</feature>
<evidence type="ECO:0000256" key="3">
    <source>
        <dbReference type="ARBA" id="ARBA00022598"/>
    </source>
</evidence>
<evidence type="ECO:0000256" key="2">
    <source>
        <dbReference type="ARBA" id="ARBA00009256"/>
    </source>
</evidence>
<reference evidence="10" key="1">
    <citation type="submission" date="2016-10" db="EMBL/GenBank/DDBJ databases">
        <authorList>
            <person name="Varghese N."/>
            <person name="Submissions S."/>
        </authorList>
    </citation>
    <scope>NUCLEOTIDE SEQUENCE [LARGE SCALE GENOMIC DNA]</scope>
    <source>
        <strain evidence="10">CGMCC 1.8911</strain>
    </source>
</reference>
<feature type="binding site" evidence="8">
    <location>
        <begin position="28"/>
        <end position="35"/>
    </location>
    <ligand>
        <name>ATP</name>
        <dbReference type="ChEBI" id="CHEBI:30616"/>
    </ligand>
</feature>
<dbReference type="STRING" id="586411.SAMN05216187_11127"/>
<dbReference type="InterPro" id="IPR003721">
    <property type="entry name" value="Pantoate_ligase"/>
</dbReference>
<evidence type="ECO:0000256" key="1">
    <source>
        <dbReference type="ARBA" id="ARBA00004990"/>
    </source>
</evidence>
<feature type="binding site" evidence="8">
    <location>
        <begin position="182"/>
        <end position="185"/>
    </location>
    <ligand>
        <name>ATP</name>
        <dbReference type="ChEBI" id="CHEBI:30616"/>
    </ligand>
</feature>
<dbReference type="InterPro" id="IPR004821">
    <property type="entry name" value="Cyt_trans-like"/>
</dbReference>
<comment type="similarity">
    <text evidence="2 8">Belongs to the pantothenate synthetase family.</text>
</comment>
<dbReference type="SUPFAM" id="SSF52374">
    <property type="entry name" value="Nucleotidylyl transferase"/>
    <property type="match status" value="1"/>
</dbReference>
<dbReference type="PANTHER" id="PTHR21299:SF1">
    <property type="entry name" value="PANTOATE--BETA-ALANINE LIGASE"/>
    <property type="match status" value="1"/>
</dbReference>
<keyword evidence="8" id="KW-0963">Cytoplasm</keyword>
<dbReference type="Gene3D" id="3.30.1300.10">
    <property type="entry name" value="Pantoate-beta-alanine ligase, C-terminal domain"/>
    <property type="match status" value="1"/>
</dbReference>
<comment type="function">
    <text evidence="8">Catalyzes the condensation of pantoate with beta-alanine in an ATP-dependent reaction via a pantoyl-adenylate intermediate.</text>
</comment>
<dbReference type="CDD" id="cd00560">
    <property type="entry name" value="PanC"/>
    <property type="match status" value="1"/>
</dbReference>
<protein>
    <recommendedName>
        <fullName evidence="8">Pantothenate synthetase</fullName>
        <shortName evidence="8">PS</shortName>
        <ecNumber evidence="8">6.3.2.1</ecNumber>
    </recommendedName>
    <alternativeName>
        <fullName evidence="8">Pantoate--beta-alanine ligase</fullName>
    </alternativeName>
    <alternativeName>
        <fullName evidence="8">Pantoate-activating enzyme</fullName>
    </alternativeName>
</protein>
<dbReference type="InterPro" id="IPR014729">
    <property type="entry name" value="Rossmann-like_a/b/a_fold"/>
</dbReference>
<dbReference type="InterPro" id="IPR042176">
    <property type="entry name" value="Pantoate_ligase_C"/>
</dbReference>
<dbReference type="HAMAP" id="MF_00158">
    <property type="entry name" value="PanC"/>
    <property type="match status" value="1"/>
</dbReference>
<dbReference type="Gene3D" id="3.40.50.620">
    <property type="entry name" value="HUPs"/>
    <property type="match status" value="1"/>
</dbReference>
<evidence type="ECO:0000256" key="8">
    <source>
        <dbReference type="HAMAP-Rule" id="MF_00158"/>
    </source>
</evidence>
<evidence type="ECO:0000256" key="6">
    <source>
        <dbReference type="ARBA" id="ARBA00022840"/>
    </source>
</evidence>
<keyword evidence="4 8" id="KW-0566">Pantothenate biosynthesis</keyword>